<name>A0A226E1S4_FOLCA</name>
<evidence type="ECO:0000313" key="2">
    <source>
        <dbReference type="Proteomes" id="UP000198287"/>
    </source>
</evidence>
<gene>
    <name evidence="1" type="ORF">Fcan01_14610</name>
</gene>
<keyword evidence="2" id="KW-1185">Reference proteome</keyword>
<proteinExistence type="predicted"/>
<comment type="caution">
    <text evidence="1">The sequence shown here is derived from an EMBL/GenBank/DDBJ whole genome shotgun (WGS) entry which is preliminary data.</text>
</comment>
<organism evidence="1 2">
    <name type="scientific">Folsomia candida</name>
    <name type="common">Springtail</name>
    <dbReference type="NCBI Taxonomy" id="158441"/>
    <lineage>
        <taxon>Eukaryota</taxon>
        <taxon>Metazoa</taxon>
        <taxon>Ecdysozoa</taxon>
        <taxon>Arthropoda</taxon>
        <taxon>Hexapoda</taxon>
        <taxon>Collembola</taxon>
        <taxon>Entomobryomorpha</taxon>
        <taxon>Isotomoidea</taxon>
        <taxon>Isotomidae</taxon>
        <taxon>Proisotominae</taxon>
        <taxon>Folsomia</taxon>
    </lineage>
</organism>
<reference evidence="1 2" key="1">
    <citation type="submission" date="2015-12" db="EMBL/GenBank/DDBJ databases">
        <title>The genome of Folsomia candida.</title>
        <authorList>
            <person name="Faddeeva A."/>
            <person name="Derks M.F."/>
            <person name="Anvar Y."/>
            <person name="Smit S."/>
            <person name="Van Straalen N."/>
            <person name="Roelofs D."/>
        </authorList>
    </citation>
    <scope>NUCLEOTIDE SEQUENCE [LARGE SCALE GENOMIC DNA]</scope>
    <source>
        <strain evidence="1 2">VU population</strain>
        <tissue evidence="1">Whole body</tissue>
    </source>
</reference>
<dbReference type="Proteomes" id="UP000198287">
    <property type="component" value="Unassembled WGS sequence"/>
</dbReference>
<protein>
    <submittedName>
        <fullName evidence="1">Uncharacterized protein</fullName>
    </submittedName>
</protein>
<sequence length="302" mass="35054">MASISLPRRLHLLPFSTAAFLFLFLTLQIGGVCPQLYTYLEDVAQISDLPLYNVDPDNLNATKDPSNAAANYENIRYATCLGLSMRYNKDPIYYTEKGKGNELLEQWDFFRNDWRGNYNQQYFCANIPNARLKESSDDVPQPDWPKQVSKDEGYRTPHSLFWLQEPTSWYWFPRWTTDNQIRGRLIQRAKLSPETGFIFSVNVTGIKSKGRFLKGWYHLKITLEIDHNVGFQNGAQHSIDPSKVAKIRRNVVVDKLMVTARGRALVLAKPRHVHKWRQYSRRAWVGGIGEFVQDFPKCEESE</sequence>
<dbReference type="AlphaFoldDB" id="A0A226E1S4"/>
<evidence type="ECO:0000313" key="1">
    <source>
        <dbReference type="EMBL" id="OXA51238.1"/>
    </source>
</evidence>
<dbReference type="EMBL" id="LNIX01000008">
    <property type="protein sequence ID" value="OXA51238.1"/>
    <property type="molecule type" value="Genomic_DNA"/>
</dbReference>
<accession>A0A226E1S4</accession>